<sequence length="377" mass="42676">MKETVIVLDGALGAVLSLCRSAEAHGLQTVVVCIERNRCDIYGHSKYVSAVYYSAVDDLLHTFTEICTHCQVKGKPLLLFTADIYCMIVNKRRACFDRIVTLCMPSSEIIDGFCYKNKAGDMAKANGLTVPRTTCINDMQDVEKVADTFTFPVIIKPLSVEHGEQIGFKYKILNRNGFMQEDLWNSLSGNLLCQEYIPGSDNSYWFYVFFRSGQGDVTECMGVKTMQSNGIMAVGTTRYNPELAQVAREFLKRIGYVGIGGIEYKQCNGAYYFIEMSTRTEGFLPISDMAGVSIADAAFQYYRTGETPCKESRQWDGIRYISVLSAVAEVLRRKNVKTVMRALLLLLFSRKGYWVECFFRDGTYVRYIRQIIKQKMG</sequence>
<keyword evidence="2" id="KW-0658">Purine biosynthesis</keyword>
<dbReference type="GO" id="GO:0046872">
    <property type="term" value="F:metal ion binding"/>
    <property type="evidence" value="ECO:0007669"/>
    <property type="project" value="InterPro"/>
</dbReference>
<dbReference type="GO" id="GO:0006164">
    <property type="term" value="P:purine nucleotide biosynthetic process"/>
    <property type="evidence" value="ECO:0007669"/>
    <property type="project" value="UniProtKB-KW"/>
</dbReference>
<organism evidence="6 7">
    <name type="scientific">Bacteroides stercoris</name>
    <dbReference type="NCBI Taxonomy" id="46506"/>
    <lineage>
        <taxon>Bacteria</taxon>
        <taxon>Pseudomonadati</taxon>
        <taxon>Bacteroidota</taxon>
        <taxon>Bacteroidia</taxon>
        <taxon>Bacteroidales</taxon>
        <taxon>Bacteroidaceae</taxon>
        <taxon>Bacteroides</taxon>
    </lineage>
</organism>
<gene>
    <name evidence="6" type="ORF">F9958_05720</name>
</gene>
<evidence type="ECO:0000256" key="3">
    <source>
        <dbReference type="ARBA" id="ARBA00022840"/>
    </source>
</evidence>
<proteinExistence type="predicted"/>
<dbReference type="InterPro" id="IPR011761">
    <property type="entry name" value="ATP-grasp"/>
</dbReference>
<dbReference type="GO" id="GO:0005524">
    <property type="term" value="F:ATP binding"/>
    <property type="evidence" value="ECO:0007669"/>
    <property type="project" value="UniProtKB-UniRule"/>
</dbReference>
<evidence type="ECO:0000313" key="6">
    <source>
        <dbReference type="EMBL" id="KAB5315414.1"/>
    </source>
</evidence>
<evidence type="ECO:0000259" key="5">
    <source>
        <dbReference type="PROSITE" id="PS50975"/>
    </source>
</evidence>
<name>A0A7J5LEZ4_BACSE</name>
<dbReference type="SUPFAM" id="SSF56059">
    <property type="entry name" value="Glutathione synthetase ATP-binding domain-like"/>
    <property type="match status" value="1"/>
</dbReference>
<evidence type="ECO:0000256" key="4">
    <source>
        <dbReference type="PROSITE-ProRule" id="PRU00409"/>
    </source>
</evidence>
<dbReference type="InterPro" id="IPR003135">
    <property type="entry name" value="ATP-grasp_carboxylate-amine"/>
</dbReference>
<dbReference type="InterPro" id="IPR013815">
    <property type="entry name" value="ATP_grasp_subdomain_1"/>
</dbReference>
<comment type="caution">
    <text evidence="6">The sequence shown here is derived from an EMBL/GenBank/DDBJ whole genome shotgun (WGS) entry which is preliminary data.</text>
</comment>
<keyword evidence="1 4" id="KW-0547">Nucleotide-binding</keyword>
<evidence type="ECO:0000313" key="7">
    <source>
        <dbReference type="Proteomes" id="UP000467334"/>
    </source>
</evidence>
<dbReference type="Proteomes" id="UP000467334">
    <property type="component" value="Unassembled WGS sequence"/>
</dbReference>
<keyword evidence="3 4" id="KW-0067">ATP-binding</keyword>
<dbReference type="EMBL" id="WCLE01000008">
    <property type="protein sequence ID" value="KAB5315414.1"/>
    <property type="molecule type" value="Genomic_DNA"/>
</dbReference>
<reference evidence="6 7" key="1">
    <citation type="journal article" date="2019" name="Nat. Med.">
        <title>A library of human gut bacterial isolates paired with longitudinal multiomics data enables mechanistic microbiome research.</title>
        <authorList>
            <person name="Poyet M."/>
            <person name="Groussin M."/>
            <person name="Gibbons S.M."/>
            <person name="Avila-Pacheco J."/>
            <person name="Jiang X."/>
            <person name="Kearney S.M."/>
            <person name="Perrotta A.R."/>
            <person name="Berdy B."/>
            <person name="Zhao S."/>
            <person name="Lieberman T.D."/>
            <person name="Swanson P.K."/>
            <person name="Smith M."/>
            <person name="Roesemann S."/>
            <person name="Alexander J.E."/>
            <person name="Rich S.A."/>
            <person name="Livny J."/>
            <person name="Vlamakis H."/>
            <person name="Clish C."/>
            <person name="Bullock K."/>
            <person name="Deik A."/>
            <person name="Scott J."/>
            <person name="Pierce K.A."/>
            <person name="Xavier R.J."/>
            <person name="Alm E.J."/>
        </authorList>
    </citation>
    <scope>NUCLEOTIDE SEQUENCE [LARGE SCALE GENOMIC DNA]</scope>
    <source>
        <strain evidence="6 7">BIOML-A6</strain>
    </source>
</reference>
<feature type="domain" description="ATP-grasp" evidence="5">
    <location>
        <begin position="120"/>
        <end position="303"/>
    </location>
</feature>
<evidence type="ECO:0000256" key="1">
    <source>
        <dbReference type="ARBA" id="ARBA00022741"/>
    </source>
</evidence>
<dbReference type="Gene3D" id="3.30.470.20">
    <property type="entry name" value="ATP-grasp fold, B domain"/>
    <property type="match status" value="1"/>
</dbReference>
<dbReference type="PROSITE" id="PS50975">
    <property type="entry name" value="ATP_GRASP"/>
    <property type="match status" value="1"/>
</dbReference>
<accession>A0A7J5LEZ4</accession>
<protein>
    <submittedName>
        <fullName evidence="6">ATP-grasp domain-containing protein</fullName>
    </submittedName>
</protein>
<dbReference type="Pfam" id="PF02222">
    <property type="entry name" value="ATP-grasp"/>
    <property type="match status" value="1"/>
</dbReference>
<dbReference type="RefSeq" id="WP_117941146.1">
    <property type="nucleotide sequence ID" value="NZ_CP081913.1"/>
</dbReference>
<evidence type="ECO:0000256" key="2">
    <source>
        <dbReference type="ARBA" id="ARBA00022755"/>
    </source>
</evidence>
<dbReference type="Gene3D" id="3.30.1490.20">
    <property type="entry name" value="ATP-grasp fold, A domain"/>
    <property type="match status" value="1"/>
</dbReference>
<dbReference type="AlphaFoldDB" id="A0A7J5LEZ4"/>